<feature type="compositionally biased region" description="Low complexity" evidence="1">
    <location>
        <begin position="56"/>
        <end position="74"/>
    </location>
</feature>
<sequence>MRLMRPMRVPSPSMAPAGKGFVSLRTRTPRRLDWSSRAAMLRSRCASARRRAKAASSARRAVLSSTSSETSQASKKLPSSRAISYVSREARSIWPLMKSVLPANTSVAASLPDSSQNWTMLSIADGTSDSTAWFESLCRRHAFASR</sequence>
<evidence type="ECO:0000256" key="1">
    <source>
        <dbReference type="SAM" id="MobiDB-lite"/>
    </source>
</evidence>
<feature type="region of interest" description="Disordered" evidence="1">
    <location>
        <begin position="56"/>
        <end position="80"/>
    </location>
</feature>
<dbReference type="KEGG" id="scu:SCE1572_44825"/>
<gene>
    <name evidence="2" type="ORF">SCE1572_44825</name>
</gene>
<evidence type="ECO:0000313" key="2">
    <source>
        <dbReference type="EMBL" id="AGP41003.1"/>
    </source>
</evidence>
<accession>S4YDZ4</accession>
<feature type="region of interest" description="Disordered" evidence="1">
    <location>
        <begin position="1"/>
        <end position="20"/>
    </location>
</feature>
<proteinExistence type="predicted"/>
<organism evidence="2 3">
    <name type="scientific">Sorangium cellulosum So0157-2</name>
    <dbReference type="NCBI Taxonomy" id="1254432"/>
    <lineage>
        <taxon>Bacteria</taxon>
        <taxon>Pseudomonadati</taxon>
        <taxon>Myxococcota</taxon>
        <taxon>Polyangia</taxon>
        <taxon>Polyangiales</taxon>
        <taxon>Polyangiaceae</taxon>
        <taxon>Sorangium</taxon>
    </lineage>
</organism>
<reference evidence="2 3" key="1">
    <citation type="journal article" date="2013" name="Sci. Rep.">
        <title>Extraordinary expansion of a Sorangium cellulosum genome from an alkaline milieu.</title>
        <authorList>
            <person name="Han K."/>
            <person name="Li Z.F."/>
            <person name="Peng R."/>
            <person name="Zhu L.P."/>
            <person name="Zhou T."/>
            <person name="Wang L.G."/>
            <person name="Li S.G."/>
            <person name="Zhang X.B."/>
            <person name="Hu W."/>
            <person name="Wu Z.H."/>
            <person name="Qin N."/>
            <person name="Li Y.Z."/>
        </authorList>
    </citation>
    <scope>NUCLEOTIDE SEQUENCE [LARGE SCALE GENOMIC DNA]</scope>
    <source>
        <strain evidence="2 3">So0157-2</strain>
    </source>
</reference>
<dbReference type="STRING" id="1254432.SCE1572_44825"/>
<dbReference type="Proteomes" id="UP000014803">
    <property type="component" value="Chromosome"/>
</dbReference>
<evidence type="ECO:0000313" key="3">
    <source>
        <dbReference type="Proteomes" id="UP000014803"/>
    </source>
</evidence>
<dbReference type="AlphaFoldDB" id="S4YDZ4"/>
<name>S4YDZ4_SORCE</name>
<dbReference type="HOGENOM" id="CLU_1776240_0_0_7"/>
<protein>
    <submittedName>
        <fullName evidence="2">Uncharacterized protein</fullName>
    </submittedName>
</protein>
<dbReference type="EMBL" id="CP003969">
    <property type="protein sequence ID" value="AGP41003.1"/>
    <property type="molecule type" value="Genomic_DNA"/>
</dbReference>